<sequence length="175" mass="20234">MSPKKKKWSKLEDSTAVDRFSELPDEILCHILSFIPTIFALTTTVLSKRWTPLFYSLAVLRFRFNHETVRNHNSFNHLCRFIDTLMLSPRVSNQTIKTFSLNCCFLLRKFNSPSPSNVSAWVEAAAPKLRHVEKFVLILKYSITLNPIILISRTLVILKLEQLKIQSDNLCVDLP</sequence>
<name>G7JAY6_MEDTR</name>
<reference evidence="3" key="4">
    <citation type="journal article" date="2018" name="Nat. Plants">
        <title>Whole-genome landscape of Medicago truncatula symbiotic genes.</title>
        <authorList>
            <person name="Pecrix Y."/>
            <person name="Gamas P."/>
            <person name="Carrere S."/>
        </authorList>
    </citation>
    <scope>NUCLEOTIDE SEQUENCE</scope>
    <source>
        <tissue evidence="3">Leaves</tissue>
    </source>
</reference>
<dbReference type="AlphaFoldDB" id="G7JAY6"/>
<dbReference type="EnsemblPlants" id="AES72808">
    <property type="protein sequence ID" value="AES72808"/>
    <property type="gene ID" value="MTR_3g095640"/>
</dbReference>
<evidence type="ECO:0000313" key="5">
    <source>
        <dbReference type="Proteomes" id="UP000002051"/>
    </source>
</evidence>
<dbReference type="EMBL" id="CM001219">
    <property type="protein sequence ID" value="AES72808.1"/>
    <property type="molecule type" value="Genomic_DNA"/>
</dbReference>
<evidence type="ECO:0000313" key="3">
    <source>
        <dbReference type="EMBL" id="RHN69895.1"/>
    </source>
</evidence>
<dbReference type="Gramene" id="rna18426">
    <property type="protein sequence ID" value="RHN69895.1"/>
    <property type="gene ID" value="gene18426"/>
</dbReference>
<dbReference type="PANTHER" id="PTHR31293:SF12">
    <property type="entry name" value="RNI-LIKE SUPERFAMILY PROTEIN"/>
    <property type="match status" value="1"/>
</dbReference>
<dbReference type="Pfam" id="PF00646">
    <property type="entry name" value="F-box"/>
    <property type="match status" value="1"/>
</dbReference>
<keyword evidence="5" id="KW-1185">Reference proteome</keyword>
<gene>
    <name evidence="2" type="ordered locus">MTR_3g095640</name>
    <name evidence="3" type="ORF">MtrunA17_Chr3g0129741</name>
</gene>
<evidence type="ECO:0000313" key="2">
    <source>
        <dbReference type="EMBL" id="AES72808.1"/>
    </source>
</evidence>
<dbReference type="InterPro" id="IPR055294">
    <property type="entry name" value="FBL60-like"/>
</dbReference>
<dbReference type="EMBL" id="PSQE01000003">
    <property type="protein sequence ID" value="RHN69895.1"/>
    <property type="molecule type" value="Genomic_DNA"/>
</dbReference>
<dbReference type="InterPro" id="IPR053781">
    <property type="entry name" value="F-box_AtFBL13-like"/>
</dbReference>
<organism evidence="2 5">
    <name type="scientific">Medicago truncatula</name>
    <name type="common">Barrel medic</name>
    <name type="synonym">Medicago tribuloides</name>
    <dbReference type="NCBI Taxonomy" id="3880"/>
    <lineage>
        <taxon>Eukaryota</taxon>
        <taxon>Viridiplantae</taxon>
        <taxon>Streptophyta</taxon>
        <taxon>Embryophyta</taxon>
        <taxon>Tracheophyta</taxon>
        <taxon>Spermatophyta</taxon>
        <taxon>Magnoliopsida</taxon>
        <taxon>eudicotyledons</taxon>
        <taxon>Gunneridae</taxon>
        <taxon>Pentapetalae</taxon>
        <taxon>rosids</taxon>
        <taxon>fabids</taxon>
        <taxon>Fabales</taxon>
        <taxon>Fabaceae</taxon>
        <taxon>Papilionoideae</taxon>
        <taxon>50 kb inversion clade</taxon>
        <taxon>NPAAA clade</taxon>
        <taxon>Hologalegina</taxon>
        <taxon>IRL clade</taxon>
        <taxon>Trifolieae</taxon>
        <taxon>Medicago</taxon>
    </lineage>
</organism>
<dbReference type="Proteomes" id="UP000265566">
    <property type="component" value="Chromosome 3"/>
</dbReference>
<dbReference type="InterPro" id="IPR036047">
    <property type="entry name" value="F-box-like_dom_sf"/>
</dbReference>
<feature type="domain" description="F-box" evidence="1">
    <location>
        <begin position="20"/>
        <end position="50"/>
    </location>
</feature>
<dbReference type="OMA" id="EASIWIR"/>
<dbReference type="SUPFAM" id="SSF81383">
    <property type="entry name" value="F-box domain"/>
    <property type="match status" value="1"/>
</dbReference>
<protein>
    <submittedName>
        <fullName evidence="2">F-box/RNI/FBD-like domain protein</fullName>
    </submittedName>
    <submittedName>
        <fullName evidence="3">Putative F-box domain-containing protein</fullName>
    </submittedName>
</protein>
<reference evidence="4" key="3">
    <citation type="submission" date="2015-04" db="UniProtKB">
        <authorList>
            <consortium name="EnsemblPlants"/>
        </authorList>
    </citation>
    <scope>IDENTIFICATION</scope>
    <source>
        <strain evidence="4">cv. Jemalong A17</strain>
    </source>
</reference>
<evidence type="ECO:0000259" key="1">
    <source>
        <dbReference type="Pfam" id="PF00646"/>
    </source>
</evidence>
<dbReference type="Gene3D" id="1.20.1280.50">
    <property type="match status" value="1"/>
</dbReference>
<reference evidence="2 5" key="2">
    <citation type="journal article" date="2014" name="BMC Genomics">
        <title>An improved genome release (version Mt4.0) for the model legume Medicago truncatula.</title>
        <authorList>
            <person name="Tang H."/>
            <person name="Krishnakumar V."/>
            <person name="Bidwell S."/>
            <person name="Rosen B."/>
            <person name="Chan A."/>
            <person name="Zhou S."/>
            <person name="Gentzbittel L."/>
            <person name="Childs K.L."/>
            <person name="Yandell M."/>
            <person name="Gundlach H."/>
            <person name="Mayer K.F."/>
            <person name="Schwartz D.C."/>
            <person name="Town C.D."/>
        </authorList>
    </citation>
    <scope>GENOME REANNOTATION</scope>
    <source>
        <strain evidence="4 5">cv. Jemalong A17</strain>
    </source>
</reference>
<evidence type="ECO:0000313" key="4">
    <source>
        <dbReference type="EnsemblPlants" id="AES72808"/>
    </source>
</evidence>
<dbReference type="InterPro" id="IPR001810">
    <property type="entry name" value="F-box_dom"/>
</dbReference>
<dbReference type="CDD" id="cd22160">
    <property type="entry name" value="F-box_AtFBL13-like"/>
    <property type="match status" value="1"/>
</dbReference>
<dbReference type="PaxDb" id="3880-AES72808"/>
<proteinExistence type="predicted"/>
<dbReference type="Proteomes" id="UP000002051">
    <property type="component" value="Chromosome 3"/>
</dbReference>
<dbReference type="PANTHER" id="PTHR31293">
    <property type="entry name" value="RNI-LIKE SUPERFAMILY PROTEIN"/>
    <property type="match status" value="1"/>
</dbReference>
<dbReference type="HOGENOM" id="CLU_116497_0_0_1"/>
<reference evidence="2 5" key="1">
    <citation type="journal article" date="2011" name="Nature">
        <title>The Medicago genome provides insight into the evolution of rhizobial symbioses.</title>
        <authorList>
            <person name="Young N.D."/>
            <person name="Debelle F."/>
            <person name="Oldroyd G.E."/>
            <person name="Geurts R."/>
            <person name="Cannon S.B."/>
            <person name="Udvardi M.K."/>
            <person name="Benedito V.A."/>
            <person name="Mayer K.F."/>
            <person name="Gouzy J."/>
            <person name="Schoof H."/>
            <person name="Van de Peer Y."/>
            <person name="Proost S."/>
            <person name="Cook D.R."/>
            <person name="Meyers B.C."/>
            <person name="Spannagl M."/>
            <person name="Cheung F."/>
            <person name="De Mita S."/>
            <person name="Krishnakumar V."/>
            <person name="Gundlach H."/>
            <person name="Zhou S."/>
            <person name="Mudge J."/>
            <person name="Bharti A.K."/>
            <person name="Murray J.D."/>
            <person name="Naoumkina M.A."/>
            <person name="Rosen B."/>
            <person name="Silverstein K.A."/>
            <person name="Tang H."/>
            <person name="Rombauts S."/>
            <person name="Zhao P.X."/>
            <person name="Zhou P."/>
            <person name="Barbe V."/>
            <person name="Bardou P."/>
            <person name="Bechner M."/>
            <person name="Bellec A."/>
            <person name="Berger A."/>
            <person name="Berges H."/>
            <person name="Bidwell S."/>
            <person name="Bisseling T."/>
            <person name="Choisne N."/>
            <person name="Couloux A."/>
            <person name="Denny R."/>
            <person name="Deshpande S."/>
            <person name="Dai X."/>
            <person name="Doyle J.J."/>
            <person name="Dudez A.M."/>
            <person name="Farmer A.D."/>
            <person name="Fouteau S."/>
            <person name="Franken C."/>
            <person name="Gibelin C."/>
            <person name="Gish J."/>
            <person name="Goldstein S."/>
            <person name="Gonzalez A.J."/>
            <person name="Green P.J."/>
            <person name="Hallab A."/>
            <person name="Hartog M."/>
            <person name="Hua A."/>
            <person name="Humphray S.J."/>
            <person name="Jeong D.H."/>
            <person name="Jing Y."/>
            <person name="Jocker A."/>
            <person name="Kenton S.M."/>
            <person name="Kim D.J."/>
            <person name="Klee K."/>
            <person name="Lai H."/>
            <person name="Lang C."/>
            <person name="Lin S."/>
            <person name="Macmil S.L."/>
            <person name="Magdelenat G."/>
            <person name="Matthews L."/>
            <person name="McCorrison J."/>
            <person name="Monaghan E.L."/>
            <person name="Mun J.H."/>
            <person name="Najar F.Z."/>
            <person name="Nicholson C."/>
            <person name="Noirot C."/>
            <person name="O'Bleness M."/>
            <person name="Paule C.R."/>
            <person name="Poulain J."/>
            <person name="Prion F."/>
            <person name="Qin B."/>
            <person name="Qu C."/>
            <person name="Retzel E.F."/>
            <person name="Riddle C."/>
            <person name="Sallet E."/>
            <person name="Samain S."/>
            <person name="Samson N."/>
            <person name="Sanders I."/>
            <person name="Saurat O."/>
            <person name="Scarpelli C."/>
            <person name="Schiex T."/>
            <person name="Segurens B."/>
            <person name="Severin A.J."/>
            <person name="Sherrier D.J."/>
            <person name="Shi R."/>
            <person name="Sims S."/>
            <person name="Singer S.R."/>
            <person name="Sinharoy S."/>
            <person name="Sterck L."/>
            <person name="Viollet A."/>
            <person name="Wang B.B."/>
            <person name="Wang K."/>
            <person name="Wang M."/>
            <person name="Wang X."/>
            <person name="Warfsmann J."/>
            <person name="Weissenbach J."/>
            <person name="White D.D."/>
            <person name="White J.D."/>
            <person name="Wiley G.B."/>
            <person name="Wincker P."/>
            <person name="Xing Y."/>
            <person name="Yang L."/>
            <person name="Yao Z."/>
            <person name="Ying F."/>
            <person name="Zhai J."/>
            <person name="Zhou L."/>
            <person name="Zuber A."/>
            <person name="Denarie J."/>
            <person name="Dixon R.A."/>
            <person name="May G.D."/>
            <person name="Schwartz D.C."/>
            <person name="Rogers J."/>
            <person name="Quetier F."/>
            <person name="Town C.D."/>
            <person name="Roe B.A."/>
        </authorList>
    </citation>
    <scope>NUCLEOTIDE SEQUENCE [LARGE SCALE GENOMIC DNA]</scope>
    <source>
        <strain evidence="2">A17</strain>
        <strain evidence="4 5">cv. Jemalong A17</strain>
    </source>
</reference>
<accession>G7JAY6</accession>